<evidence type="ECO:0000313" key="2">
    <source>
        <dbReference type="EMBL" id="KAF5725716.1"/>
    </source>
</evidence>
<sequence length="124" mass="14061">MQPNCFSGSYEQHGDLFVIIFRVVNLLNKACFCGFFVQLLAVCIVPRPKISRKNRNWSVNAIVMSIWKALLKVMSHLWKVLEGLLMLPSSLSEKSASASACLGYQILISLHIFISMHTHEMLSY</sequence>
<accession>A0A7J7BVY8</accession>
<keyword evidence="3" id="KW-1185">Reference proteome</keyword>
<comment type="caution">
    <text evidence="2">The sequence shown here is derived from an EMBL/GenBank/DDBJ whole genome shotgun (WGS) entry which is preliminary data.</text>
</comment>
<evidence type="ECO:0000256" key="1">
    <source>
        <dbReference type="SAM" id="Phobius"/>
    </source>
</evidence>
<evidence type="ECO:0000313" key="3">
    <source>
        <dbReference type="Proteomes" id="UP000593562"/>
    </source>
</evidence>
<keyword evidence="1" id="KW-1133">Transmembrane helix</keyword>
<dbReference type="EMBL" id="JAAARO010000023">
    <property type="protein sequence ID" value="KAF5725716.1"/>
    <property type="molecule type" value="Genomic_DNA"/>
</dbReference>
<reference evidence="2 3" key="1">
    <citation type="journal article" date="2020" name="Nat. Commun.">
        <title>Genome of Tripterygium wilfordii and identification of cytochrome P450 involved in triptolide biosynthesis.</title>
        <authorList>
            <person name="Tu L."/>
            <person name="Su P."/>
            <person name="Zhang Z."/>
            <person name="Gao L."/>
            <person name="Wang J."/>
            <person name="Hu T."/>
            <person name="Zhou J."/>
            <person name="Zhang Y."/>
            <person name="Zhao Y."/>
            <person name="Liu Y."/>
            <person name="Song Y."/>
            <person name="Tong Y."/>
            <person name="Lu Y."/>
            <person name="Yang J."/>
            <person name="Xu C."/>
            <person name="Jia M."/>
            <person name="Peters R.J."/>
            <person name="Huang L."/>
            <person name="Gao W."/>
        </authorList>
    </citation>
    <scope>NUCLEOTIDE SEQUENCE [LARGE SCALE GENOMIC DNA]</scope>
    <source>
        <strain evidence="3">cv. XIE 37</strain>
        <tissue evidence="2">Leaf</tissue>
    </source>
</reference>
<protein>
    <submittedName>
        <fullName evidence="2">Uncharacterized protein</fullName>
    </submittedName>
</protein>
<keyword evidence="1" id="KW-0472">Membrane</keyword>
<name>A0A7J7BVY8_TRIWF</name>
<dbReference type="AlphaFoldDB" id="A0A7J7BVY8"/>
<keyword evidence="1" id="KW-0812">Transmembrane</keyword>
<feature type="transmembrane region" description="Helical" evidence="1">
    <location>
        <begin position="26"/>
        <end position="45"/>
    </location>
</feature>
<dbReference type="Proteomes" id="UP000593562">
    <property type="component" value="Unassembled WGS sequence"/>
</dbReference>
<proteinExistence type="predicted"/>
<gene>
    <name evidence="2" type="ORF">HS088_TW23G00443</name>
</gene>
<dbReference type="InParanoid" id="A0A7J7BVY8"/>
<organism evidence="2 3">
    <name type="scientific">Tripterygium wilfordii</name>
    <name type="common">Thunder God vine</name>
    <dbReference type="NCBI Taxonomy" id="458696"/>
    <lineage>
        <taxon>Eukaryota</taxon>
        <taxon>Viridiplantae</taxon>
        <taxon>Streptophyta</taxon>
        <taxon>Embryophyta</taxon>
        <taxon>Tracheophyta</taxon>
        <taxon>Spermatophyta</taxon>
        <taxon>Magnoliopsida</taxon>
        <taxon>eudicotyledons</taxon>
        <taxon>Gunneridae</taxon>
        <taxon>Pentapetalae</taxon>
        <taxon>rosids</taxon>
        <taxon>fabids</taxon>
        <taxon>Celastrales</taxon>
        <taxon>Celastraceae</taxon>
        <taxon>Tripterygium</taxon>
    </lineage>
</organism>